<dbReference type="InterPro" id="IPR000432">
    <property type="entry name" value="DNA_mismatch_repair_MutS_C"/>
</dbReference>
<comment type="subcellular location">
    <subcellularLocation>
        <location evidence="1">Nucleus</location>
    </subcellularLocation>
</comment>
<dbReference type="Proteomes" id="UP001530400">
    <property type="component" value="Unassembled WGS sequence"/>
</dbReference>
<dbReference type="GO" id="GO:0005634">
    <property type="term" value="C:nucleus"/>
    <property type="evidence" value="ECO:0007669"/>
    <property type="project" value="UniProtKB-SubCell"/>
</dbReference>
<evidence type="ECO:0000256" key="4">
    <source>
        <dbReference type="ARBA" id="ARBA00022763"/>
    </source>
</evidence>
<dbReference type="PROSITE" id="PS00486">
    <property type="entry name" value="DNA_MISMATCH_REPAIR_2"/>
    <property type="match status" value="1"/>
</dbReference>
<protein>
    <recommendedName>
        <fullName evidence="10">DNA mismatch repair proteins mutS family domain-containing protein</fullName>
    </recommendedName>
</protein>
<reference evidence="11 12" key="1">
    <citation type="submission" date="2024-10" db="EMBL/GenBank/DDBJ databases">
        <title>Updated reference genomes for cyclostephanoid diatoms.</title>
        <authorList>
            <person name="Roberts W.R."/>
            <person name="Alverson A.J."/>
        </authorList>
    </citation>
    <scope>NUCLEOTIDE SEQUENCE [LARGE SCALE GENOMIC DNA]</scope>
    <source>
        <strain evidence="11 12">AJA010-31</strain>
    </source>
</reference>
<gene>
    <name evidence="11" type="ORF">ACHAWO_006681</name>
</gene>
<evidence type="ECO:0000313" key="12">
    <source>
        <dbReference type="Proteomes" id="UP001530400"/>
    </source>
</evidence>
<organism evidence="11 12">
    <name type="scientific">Cyclotella atomus</name>
    <dbReference type="NCBI Taxonomy" id="382360"/>
    <lineage>
        <taxon>Eukaryota</taxon>
        <taxon>Sar</taxon>
        <taxon>Stramenopiles</taxon>
        <taxon>Ochrophyta</taxon>
        <taxon>Bacillariophyta</taxon>
        <taxon>Coscinodiscophyceae</taxon>
        <taxon>Thalassiosirophycidae</taxon>
        <taxon>Stephanodiscales</taxon>
        <taxon>Stephanodiscaceae</taxon>
        <taxon>Cyclotella</taxon>
    </lineage>
</organism>
<dbReference type="Gene3D" id="3.40.50.300">
    <property type="entry name" value="P-loop containing nucleotide triphosphate hydrolases"/>
    <property type="match status" value="1"/>
</dbReference>
<proteinExistence type="inferred from homology"/>
<dbReference type="Gene3D" id="1.10.1420.10">
    <property type="match status" value="2"/>
</dbReference>
<dbReference type="PANTHER" id="PTHR11361">
    <property type="entry name" value="DNA MISMATCH REPAIR PROTEIN MUTS FAMILY MEMBER"/>
    <property type="match status" value="1"/>
</dbReference>
<keyword evidence="3" id="KW-0547">Nucleotide-binding</keyword>
<evidence type="ECO:0000256" key="9">
    <source>
        <dbReference type="SAM" id="Coils"/>
    </source>
</evidence>
<dbReference type="InterPro" id="IPR007696">
    <property type="entry name" value="DNA_mismatch_repair_MutS_core"/>
</dbReference>
<evidence type="ECO:0000256" key="1">
    <source>
        <dbReference type="ARBA" id="ARBA00004123"/>
    </source>
</evidence>
<keyword evidence="12" id="KW-1185">Reference proteome</keyword>
<dbReference type="EMBL" id="JALLPJ020000268">
    <property type="protein sequence ID" value="KAL3797045.1"/>
    <property type="molecule type" value="Genomic_DNA"/>
</dbReference>
<keyword evidence="9" id="KW-0175">Coiled coil</keyword>
<evidence type="ECO:0000256" key="7">
    <source>
        <dbReference type="ARBA" id="ARBA00023204"/>
    </source>
</evidence>
<feature type="domain" description="DNA mismatch repair proteins mutS family" evidence="10">
    <location>
        <begin position="670"/>
        <end position="686"/>
    </location>
</feature>
<dbReference type="SUPFAM" id="SSF48334">
    <property type="entry name" value="DNA repair protein MutS, domain III"/>
    <property type="match status" value="1"/>
</dbReference>
<dbReference type="PIRSF" id="PIRSF005813">
    <property type="entry name" value="MSH2"/>
    <property type="match status" value="1"/>
</dbReference>
<dbReference type="AlphaFoldDB" id="A0ABD3Q9N0"/>
<keyword evidence="7" id="KW-0234">DNA repair</keyword>
<dbReference type="SMART" id="SM00534">
    <property type="entry name" value="MUTSac"/>
    <property type="match status" value="1"/>
</dbReference>
<evidence type="ECO:0000256" key="2">
    <source>
        <dbReference type="ARBA" id="ARBA00006271"/>
    </source>
</evidence>
<dbReference type="PANTHER" id="PTHR11361:SF35">
    <property type="entry name" value="DNA MISMATCH REPAIR PROTEIN MSH2"/>
    <property type="match status" value="1"/>
</dbReference>
<dbReference type="InterPro" id="IPR007861">
    <property type="entry name" value="DNA_mismatch_repair_MutS_clamp"/>
</dbReference>
<dbReference type="GO" id="GO:0003677">
    <property type="term" value="F:DNA binding"/>
    <property type="evidence" value="ECO:0007669"/>
    <property type="project" value="UniProtKB-KW"/>
</dbReference>
<evidence type="ECO:0000259" key="10">
    <source>
        <dbReference type="PROSITE" id="PS00486"/>
    </source>
</evidence>
<evidence type="ECO:0000256" key="8">
    <source>
        <dbReference type="ARBA" id="ARBA00023242"/>
    </source>
</evidence>
<keyword evidence="8" id="KW-0539">Nucleus</keyword>
<dbReference type="GO" id="GO:0006281">
    <property type="term" value="P:DNA repair"/>
    <property type="evidence" value="ECO:0007669"/>
    <property type="project" value="UniProtKB-KW"/>
</dbReference>
<dbReference type="Pfam" id="PF05190">
    <property type="entry name" value="MutS_IV"/>
    <property type="match status" value="1"/>
</dbReference>
<feature type="coiled-coil region" evidence="9">
    <location>
        <begin position="388"/>
        <end position="419"/>
    </location>
</feature>
<keyword evidence="6" id="KW-0238">DNA-binding</keyword>
<dbReference type="SUPFAM" id="SSF52540">
    <property type="entry name" value="P-loop containing nucleoside triphosphate hydrolases"/>
    <property type="match status" value="1"/>
</dbReference>
<dbReference type="FunFam" id="3.40.50.300:FF:002852">
    <property type="entry name" value="Mismatch repair protein"/>
    <property type="match status" value="1"/>
</dbReference>
<sequence>MDEPTEQPSLLTLLLSKHTTPTGNSTTTVSLTALLRTPHRRTSLDDPLRYELEYISFLDSKAGFPNLDALLTRLRSVDVVYLGCTEDISSKGEMATVMQKLEHVIVSREDIHPSVTEATVVKMLPYLSKNKADQVVNQSLIHLLGGESSAYYLAYRGDKRVATDESIAWTVGLFLNADPSHSNVDSVGLHSIQSGALTSRVTMDRTAAEAIHLLPPRNGGESFMVGGNSKNNSLYGVLNQCLTKMGSRLLEVWLRQPLVDLGEIERRQSVVAALVDDGIGRDRLRDEGLTALKVIDVDGLAYKLENRKFGGSTSKALECLYQMHLLGDQILPKLAEVLECVAGDAGETSSLRDMWLQIDLSCTELSRACALAERAIDFTMAPREFLLNPEENEEVREIKEELDEVEEELQQIHDDMNHQWSRISGQQNQVRLEDVDANGNTSCVWQFRLPNTNDIKSLEEHTNVQIHRILKNGVYFSTKELEQLGTKKKDLIETYQEKQRDIVNQIMGVACTFAPVLERTSAVLSELDVLASLAYVAGYSQNGYCRPEMTDGEDDGLGIELEGARHPCVELQDDMEFIPNDFNLVFGESSFLLVTGPNMGGKSTYIRSLGAIVTMAQIGSFVPCSRARINIIHHILARVGAGDAQDRGISTFMAEMLEASSILRTSTKRSLIIIDELGRGTSTFDGFGLAKAISEHIIQNIGCVCVFATHFHELTALEEQEKTVSNSHVTAHSDHNGLTFLYEVKPGPCLESFGIAVAETAGMPSNIIADAKRKAKQLENFDYRKNKDEDQYGKVGDYANEETVSAMEFLHKLRKLPLDKMSREDVETSITPLLKQYGFTGVAM</sequence>
<evidence type="ECO:0000313" key="11">
    <source>
        <dbReference type="EMBL" id="KAL3797045.1"/>
    </source>
</evidence>
<dbReference type="GO" id="GO:0005524">
    <property type="term" value="F:ATP binding"/>
    <property type="evidence" value="ECO:0007669"/>
    <property type="project" value="UniProtKB-KW"/>
</dbReference>
<dbReference type="Pfam" id="PF00488">
    <property type="entry name" value="MutS_V"/>
    <property type="match status" value="1"/>
</dbReference>
<dbReference type="InterPro" id="IPR027417">
    <property type="entry name" value="P-loop_NTPase"/>
</dbReference>
<evidence type="ECO:0000256" key="5">
    <source>
        <dbReference type="ARBA" id="ARBA00022840"/>
    </source>
</evidence>
<dbReference type="InterPro" id="IPR036187">
    <property type="entry name" value="DNA_mismatch_repair_MutS_sf"/>
</dbReference>
<dbReference type="InterPro" id="IPR011184">
    <property type="entry name" value="DNA_mismatch_repair_Msh2"/>
</dbReference>
<keyword evidence="4" id="KW-0227">DNA damage</keyword>
<dbReference type="Pfam" id="PF05192">
    <property type="entry name" value="MutS_III"/>
    <property type="match status" value="1"/>
</dbReference>
<comment type="caution">
    <text evidence="11">The sequence shown here is derived from an EMBL/GenBank/DDBJ whole genome shotgun (WGS) entry which is preliminary data.</text>
</comment>
<evidence type="ECO:0000256" key="6">
    <source>
        <dbReference type="ARBA" id="ARBA00023125"/>
    </source>
</evidence>
<comment type="similarity">
    <text evidence="2">Belongs to the DNA mismatch repair MutS family.</text>
</comment>
<dbReference type="InterPro" id="IPR045076">
    <property type="entry name" value="MutS"/>
</dbReference>
<accession>A0ABD3Q9N0</accession>
<dbReference type="SMART" id="SM00533">
    <property type="entry name" value="MUTSd"/>
    <property type="match status" value="1"/>
</dbReference>
<evidence type="ECO:0000256" key="3">
    <source>
        <dbReference type="ARBA" id="ARBA00022741"/>
    </source>
</evidence>
<name>A0ABD3Q9N0_9STRA</name>
<keyword evidence="5" id="KW-0067">ATP-binding</keyword>